<feature type="domain" description="DUF4832" evidence="2">
    <location>
        <begin position="324"/>
        <end position="464"/>
    </location>
</feature>
<sequence length="510" mass="56323">MKRALMFPMLGLLLGACNTLNTAPANPGQGVVAQACTYSLSFTPASYKTGFTNEANPNSGLYEWFGTEFNPITPSGQQHHAAKVNYRRYSWDSFYNFSTGQYDFSWLGTVIGWARTRGQKLAFRIQPMGDPLEPDPANRSYLPTHVEPYSTRVTYPSTGTPQVDVVVPNWNDPTFLALYNDFYQKLRDYLIQTNSAKDIAFVDIGTYGFWGEWHLWTGTPAVLPEATPDTQKKLVDIVTDNLMGLGFPLVMMSDGKDALPYALAKSSQIGWRRDSLGWDHFSGGLSSSYDAAFIENTLKTRYLTAPVVAEFAQVLNQPGRDRPNFFTRALNDVKTYHITTVSNGNTTLSWTSLTSTEQTQVNTIHKTAGLWPRLLKSTVGTNCTDQLNVTLSLQNTGSAPAYETWNATYLLQNTGGKTFTLPATTLDLRNWNPASSKDVLNTLSLPATLSSGKYKLYVTFKDSLNVLPLPLVMAGPTRDSAGKLLLGTVNLSRLVPEKALVTPEGVHIDL</sequence>
<keyword evidence="4" id="KW-1185">Reference proteome</keyword>
<evidence type="ECO:0000313" key="4">
    <source>
        <dbReference type="Proteomes" id="UP000321306"/>
    </source>
</evidence>
<protein>
    <recommendedName>
        <fullName evidence="2">DUF4832 domain-containing protein</fullName>
    </recommendedName>
</protein>
<evidence type="ECO:0000256" key="1">
    <source>
        <dbReference type="SAM" id="SignalP"/>
    </source>
</evidence>
<dbReference type="RefSeq" id="WP_146884895.1">
    <property type="nucleotide sequence ID" value="NZ_BJXB01000011.1"/>
</dbReference>
<reference evidence="3 4" key="1">
    <citation type="submission" date="2019-07" db="EMBL/GenBank/DDBJ databases">
        <title>Whole genome shotgun sequence of Deinococcus cellulosilyticus NBRC 106333.</title>
        <authorList>
            <person name="Hosoyama A."/>
            <person name="Uohara A."/>
            <person name="Ohji S."/>
            <person name="Ichikawa N."/>
        </authorList>
    </citation>
    <scope>NUCLEOTIDE SEQUENCE [LARGE SCALE GENOMIC DNA]</scope>
    <source>
        <strain evidence="3 4">NBRC 106333</strain>
    </source>
</reference>
<comment type="caution">
    <text evidence="3">The sequence shown here is derived from an EMBL/GenBank/DDBJ whole genome shotgun (WGS) entry which is preliminary data.</text>
</comment>
<dbReference type="Gene3D" id="3.20.20.80">
    <property type="entry name" value="Glycosidases"/>
    <property type="match status" value="1"/>
</dbReference>
<dbReference type="InterPro" id="IPR032267">
    <property type="entry name" value="DUF4832"/>
</dbReference>
<organism evidence="3 4">
    <name type="scientific">Deinococcus cellulosilyticus (strain DSM 18568 / NBRC 106333 / KACC 11606 / 5516J-15)</name>
    <dbReference type="NCBI Taxonomy" id="1223518"/>
    <lineage>
        <taxon>Bacteria</taxon>
        <taxon>Thermotogati</taxon>
        <taxon>Deinococcota</taxon>
        <taxon>Deinococci</taxon>
        <taxon>Deinococcales</taxon>
        <taxon>Deinococcaceae</taxon>
        <taxon>Deinococcus</taxon>
    </lineage>
</organism>
<gene>
    <name evidence="3" type="ORF">DC3_26280</name>
</gene>
<dbReference type="PROSITE" id="PS51257">
    <property type="entry name" value="PROKAR_LIPOPROTEIN"/>
    <property type="match status" value="1"/>
</dbReference>
<keyword evidence="1" id="KW-0732">Signal</keyword>
<name>A0A511N2B3_DEIC1</name>
<feature type="chain" id="PRO_5022135677" description="DUF4832 domain-containing protein" evidence="1">
    <location>
        <begin position="26"/>
        <end position="510"/>
    </location>
</feature>
<proteinExistence type="predicted"/>
<accession>A0A511N2B3</accession>
<dbReference type="EMBL" id="BJXB01000011">
    <property type="protein sequence ID" value="GEM46993.1"/>
    <property type="molecule type" value="Genomic_DNA"/>
</dbReference>
<evidence type="ECO:0000259" key="2">
    <source>
        <dbReference type="Pfam" id="PF16116"/>
    </source>
</evidence>
<evidence type="ECO:0000313" key="3">
    <source>
        <dbReference type="EMBL" id="GEM46993.1"/>
    </source>
</evidence>
<dbReference type="AlphaFoldDB" id="A0A511N2B3"/>
<dbReference type="Proteomes" id="UP000321306">
    <property type="component" value="Unassembled WGS sequence"/>
</dbReference>
<feature type="signal peptide" evidence="1">
    <location>
        <begin position="1"/>
        <end position="25"/>
    </location>
</feature>
<dbReference type="Pfam" id="PF16116">
    <property type="entry name" value="DUF4832"/>
    <property type="match status" value="1"/>
</dbReference>
<dbReference type="OrthoDB" id="9800974at2"/>